<keyword evidence="9" id="KW-0418">Kinase</keyword>
<dbReference type="PANTHER" id="PTHR47974:SF4">
    <property type="entry name" value="RECEPTOR-LIKE SERINE_THREONINE-PROTEIN KINASE"/>
    <property type="match status" value="1"/>
</dbReference>
<evidence type="ECO:0000256" key="5">
    <source>
        <dbReference type="ARBA" id="ARBA00022679"/>
    </source>
</evidence>
<keyword evidence="4" id="KW-0245">EGF-like domain</keyword>
<dbReference type="Pfam" id="PF00069">
    <property type="entry name" value="Pkinase"/>
    <property type="match status" value="1"/>
</dbReference>
<protein>
    <recommendedName>
        <fullName evidence="2">non-specific serine/threonine protein kinase</fullName>
        <ecNumber evidence="2">2.7.11.1</ecNumber>
    </recommendedName>
</protein>
<dbReference type="GO" id="GO:0004674">
    <property type="term" value="F:protein serine/threonine kinase activity"/>
    <property type="evidence" value="ECO:0007669"/>
    <property type="project" value="UniProtKB-KW"/>
</dbReference>
<evidence type="ECO:0000256" key="14">
    <source>
        <dbReference type="ARBA" id="ARBA00023170"/>
    </source>
</evidence>
<evidence type="ECO:0000256" key="16">
    <source>
        <dbReference type="ARBA" id="ARBA00047899"/>
    </source>
</evidence>
<comment type="catalytic activity">
    <reaction evidence="17">
        <text>L-seryl-[protein] + ATP = O-phospho-L-seryl-[protein] + ADP + H(+)</text>
        <dbReference type="Rhea" id="RHEA:17989"/>
        <dbReference type="Rhea" id="RHEA-COMP:9863"/>
        <dbReference type="Rhea" id="RHEA-COMP:11604"/>
        <dbReference type="ChEBI" id="CHEBI:15378"/>
        <dbReference type="ChEBI" id="CHEBI:29999"/>
        <dbReference type="ChEBI" id="CHEBI:30616"/>
        <dbReference type="ChEBI" id="CHEBI:83421"/>
        <dbReference type="ChEBI" id="CHEBI:456216"/>
        <dbReference type="EC" id="2.7.11.1"/>
    </reaction>
</comment>
<evidence type="ECO:0000256" key="19">
    <source>
        <dbReference type="RuleBase" id="RU000304"/>
    </source>
</evidence>
<dbReference type="PROSITE" id="PS00108">
    <property type="entry name" value="PROTEIN_KINASE_ST"/>
    <property type="match status" value="1"/>
</dbReference>
<keyword evidence="3 19" id="KW-0723">Serine/threonine-protein kinase</keyword>
<dbReference type="EMBL" id="JACGCM010001144">
    <property type="protein sequence ID" value="KAF6161116.1"/>
    <property type="molecule type" value="Genomic_DNA"/>
</dbReference>
<dbReference type="InterPro" id="IPR000719">
    <property type="entry name" value="Prot_kinase_dom"/>
</dbReference>
<dbReference type="PROSITE" id="PS50011">
    <property type="entry name" value="PROTEIN_KINASE_DOM"/>
    <property type="match status" value="1"/>
</dbReference>
<sequence>MKLVSENEKGIYSTGYYSFFFNNDNTLRLIYDGPDTSVYWPLSMTGIFKAGRTNFNCSRTAVLDKMGRFSSSDKLEFYASDMSLEIKRRLTIDSDGNLRLYSLDESTRKFSFVKLKKATNKFKEELGRGGSGAVYKGVLKDNRVVAVKKQDDVTQGEEEFWADVSIIGTINHMNLVRMWGVSSDKTRKLLVYEYWENLSLDKHLFSSNVLRWKERQKIVLGASKGLAYLHHECLEWVIHCDVKPENILLDGNFVLKIADFGLAKLSHRGGSGSEFSRIRGTDTWLQNGP</sequence>
<comment type="catalytic activity">
    <reaction evidence="16">
        <text>L-threonyl-[protein] + ATP = O-phospho-L-threonyl-[protein] + ADP + H(+)</text>
        <dbReference type="Rhea" id="RHEA:46608"/>
        <dbReference type="Rhea" id="RHEA-COMP:11060"/>
        <dbReference type="Rhea" id="RHEA-COMP:11605"/>
        <dbReference type="ChEBI" id="CHEBI:15378"/>
        <dbReference type="ChEBI" id="CHEBI:30013"/>
        <dbReference type="ChEBI" id="CHEBI:30616"/>
        <dbReference type="ChEBI" id="CHEBI:61977"/>
        <dbReference type="ChEBI" id="CHEBI:456216"/>
        <dbReference type="EC" id="2.7.11.1"/>
    </reaction>
</comment>
<keyword evidence="5" id="KW-0808">Transferase</keyword>
<dbReference type="SMART" id="SM00220">
    <property type="entry name" value="S_TKc"/>
    <property type="match status" value="1"/>
</dbReference>
<keyword evidence="14" id="KW-0675">Receptor</keyword>
<organism evidence="21 22">
    <name type="scientific">Kingdonia uniflora</name>
    <dbReference type="NCBI Taxonomy" id="39325"/>
    <lineage>
        <taxon>Eukaryota</taxon>
        <taxon>Viridiplantae</taxon>
        <taxon>Streptophyta</taxon>
        <taxon>Embryophyta</taxon>
        <taxon>Tracheophyta</taxon>
        <taxon>Spermatophyta</taxon>
        <taxon>Magnoliopsida</taxon>
        <taxon>Ranunculales</taxon>
        <taxon>Circaeasteraceae</taxon>
        <taxon>Kingdonia</taxon>
    </lineage>
</organism>
<evidence type="ECO:0000256" key="10">
    <source>
        <dbReference type="ARBA" id="ARBA00022840"/>
    </source>
</evidence>
<dbReference type="GO" id="GO:0005524">
    <property type="term" value="F:ATP binding"/>
    <property type="evidence" value="ECO:0007669"/>
    <property type="project" value="UniProtKB-UniRule"/>
</dbReference>
<evidence type="ECO:0000256" key="18">
    <source>
        <dbReference type="PROSITE-ProRule" id="PRU10141"/>
    </source>
</evidence>
<evidence type="ECO:0000256" key="11">
    <source>
        <dbReference type="ARBA" id="ARBA00022989"/>
    </source>
</evidence>
<dbReference type="PROSITE" id="PS00107">
    <property type="entry name" value="PROTEIN_KINASE_ATP"/>
    <property type="match status" value="1"/>
</dbReference>
<evidence type="ECO:0000313" key="22">
    <source>
        <dbReference type="Proteomes" id="UP000541444"/>
    </source>
</evidence>
<evidence type="ECO:0000256" key="2">
    <source>
        <dbReference type="ARBA" id="ARBA00012513"/>
    </source>
</evidence>
<keyword evidence="15" id="KW-0325">Glycoprotein</keyword>
<keyword evidence="7" id="KW-0732">Signal</keyword>
<evidence type="ECO:0000256" key="7">
    <source>
        <dbReference type="ARBA" id="ARBA00022729"/>
    </source>
</evidence>
<dbReference type="SUPFAM" id="SSF56112">
    <property type="entry name" value="Protein kinase-like (PK-like)"/>
    <property type="match status" value="1"/>
</dbReference>
<dbReference type="InterPro" id="IPR017441">
    <property type="entry name" value="Protein_kinase_ATP_BS"/>
</dbReference>
<dbReference type="InterPro" id="IPR011009">
    <property type="entry name" value="Kinase-like_dom_sf"/>
</dbReference>
<feature type="binding site" evidence="18">
    <location>
        <position position="149"/>
    </location>
    <ligand>
        <name>ATP</name>
        <dbReference type="ChEBI" id="CHEBI:30616"/>
    </ligand>
</feature>
<gene>
    <name evidence="21" type="ORF">GIB67_007757</name>
</gene>
<reference evidence="21 22" key="1">
    <citation type="journal article" date="2020" name="IScience">
        <title>Genome Sequencing of the Endangered Kingdonia uniflora (Circaeasteraceae, Ranunculales) Reveals Potential Mechanisms of Evolutionary Specialization.</title>
        <authorList>
            <person name="Sun Y."/>
            <person name="Deng T."/>
            <person name="Zhang A."/>
            <person name="Moore M.J."/>
            <person name="Landis J.B."/>
            <person name="Lin N."/>
            <person name="Zhang H."/>
            <person name="Zhang X."/>
            <person name="Huang J."/>
            <person name="Zhang X."/>
            <person name="Sun H."/>
            <person name="Wang H."/>
        </authorList>
    </citation>
    <scope>NUCLEOTIDE SEQUENCE [LARGE SCALE GENOMIC DNA]</scope>
    <source>
        <strain evidence="21">TB1705</strain>
        <tissue evidence="21">Leaf</tissue>
    </source>
</reference>
<evidence type="ECO:0000256" key="9">
    <source>
        <dbReference type="ARBA" id="ARBA00022777"/>
    </source>
</evidence>
<name>A0A7J7N1W1_9MAGN</name>
<dbReference type="AlphaFoldDB" id="A0A7J7N1W1"/>
<dbReference type="Proteomes" id="UP000541444">
    <property type="component" value="Unassembled WGS sequence"/>
</dbReference>
<keyword evidence="6" id="KW-0812">Transmembrane</keyword>
<keyword evidence="22" id="KW-1185">Reference proteome</keyword>
<dbReference type="Gene3D" id="3.30.200.20">
    <property type="entry name" value="Phosphorylase Kinase, domain 1"/>
    <property type="match status" value="1"/>
</dbReference>
<evidence type="ECO:0000256" key="6">
    <source>
        <dbReference type="ARBA" id="ARBA00022692"/>
    </source>
</evidence>
<feature type="domain" description="Protein kinase" evidence="20">
    <location>
        <begin position="120"/>
        <end position="289"/>
    </location>
</feature>
<evidence type="ECO:0000256" key="1">
    <source>
        <dbReference type="ARBA" id="ARBA00004479"/>
    </source>
</evidence>
<keyword evidence="13" id="KW-1015">Disulfide bond</keyword>
<evidence type="ECO:0000256" key="12">
    <source>
        <dbReference type="ARBA" id="ARBA00023136"/>
    </source>
</evidence>
<comment type="caution">
    <text evidence="21">The sequence shown here is derived from an EMBL/GenBank/DDBJ whole genome shotgun (WGS) entry which is preliminary data.</text>
</comment>
<keyword evidence="12" id="KW-0472">Membrane</keyword>
<keyword evidence="11" id="KW-1133">Transmembrane helix</keyword>
<dbReference type="EC" id="2.7.11.1" evidence="2"/>
<dbReference type="GO" id="GO:0016020">
    <property type="term" value="C:membrane"/>
    <property type="evidence" value="ECO:0007669"/>
    <property type="project" value="UniProtKB-SubCell"/>
</dbReference>
<dbReference type="OrthoDB" id="5857966at2759"/>
<evidence type="ECO:0000256" key="13">
    <source>
        <dbReference type="ARBA" id="ARBA00023157"/>
    </source>
</evidence>
<evidence type="ECO:0000256" key="17">
    <source>
        <dbReference type="ARBA" id="ARBA00048679"/>
    </source>
</evidence>
<evidence type="ECO:0000256" key="4">
    <source>
        <dbReference type="ARBA" id="ARBA00022536"/>
    </source>
</evidence>
<dbReference type="FunFam" id="1.10.510.10:FF:001424">
    <property type="entry name" value="Protein kinase superfamily protein"/>
    <property type="match status" value="1"/>
</dbReference>
<dbReference type="InterPro" id="IPR008271">
    <property type="entry name" value="Ser/Thr_kinase_AS"/>
</dbReference>
<dbReference type="PANTHER" id="PTHR47974">
    <property type="entry name" value="OS07G0415500 PROTEIN"/>
    <property type="match status" value="1"/>
</dbReference>
<evidence type="ECO:0000256" key="15">
    <source>
        <dbReference type="ARBA" id="ARBA00023180"/>
    </source>
</evidence>
<dbReference type="FunFam" id="3.30.200.20:FF:000059">
    <property type="entry name" value="S-receptor-like serine/threonine-protein kinase"/>
    <property type="match status" value="1"/>
</dbReference>
<proteinExistence type="inferred from homology"/>
<evidence type="ECO:0000259" key="20">
    <source>
        <dbReference type="PROSITE" id="PS50011"/>
    </source>
</evidence>
<keyword evidence="10 18" id="KW-0067">ATP-binding</keyword>
<accession>A0A7J7N1W1</accession>
<evidence type="ECO:0000256" key="8">
    <source>
        <dbReference type="ARBA" id="ARBA00022741"/>
    </source>
</evidence>
<evidence type="ECO:0000313" key="21">
    <source>
        <dbReference type="EMBL" id="KAF6161116.1"/>
    </source>
</evidence>
<keyword evidence="8 18" id="KW-0547">Nucleotide-binding</keyword>
<dbReference type="Gene3D" id="1.10.510.10">
    <property type="entry name" value="Transferase(Phosphotransferase) domain 1"/>
    <property type="match status" value="1"/>
</dbReference>
<comment type="subcellular location">
    <subcellularLocation>
        <location evidence="1">Membrane</location>
        <topology evidence="1">Single-pass type I membrane protein</topology>
    </subcellularLocation>
</comment>
<comment type="similarity">
    <text evidence="19">Belongs to the protein kinase superfamily.</text>
</comment>
<evidence type="ECO:0000256" key="3">
    <source>
        <dbReference type="ARBA" id="ARBA00022527"/>
    </source>
</evidence>